<evidence type="ECO:0000313" key="2">
    <source>
        <dbReference type="EMBL" id="MBP0447294.1"/>
    </source>
</evidence>
<keyword evidence="3" id="KW-1185">Reference proteome</keyword>
<dbReference type="EMBL" id="JAGIZB010000030">
    <property type="protein sequence ID" value="MBP0447294.1"/>
    <property type="molecule type" value="Genomic_DNA"/>
</dbReference>
<accession>A0ABS4AM48</accession>
<keyword evidence="1" id="KW-1133">Transmembrane helix</keyword>
<evidence type="ECO:0000256" key="1">
    <source>
        <dbReference type="SAM" id="Phobius"/>
    </source>
</evidence>
<dbReference type="RefSeq" id="WP_209381565.1">
    <property type="nucleotide sequence ID" value="NZ_JAGIZB010000030.1"/>
</dbReference>
<feature type="transmembrane region" description="Helical" evidence="1">
    <location>
        <begin position="85"/>
        <end position="103"/>
    </location>
</feature>
<comment type="caution">
    <text evidence="2">The sequence shown here is derived from an EMBL/GenBank/DDBJ whole genome shotgun (WGS) entry which is preliminary data.</text>
</comment>
<dbReference type="Proteomes" id="UP000681594">
    <property type="component" value="Unassembled WGS sequence"/>
</dbReference>
<sequence length="373" mass="39827">MTPPDAHRTRPSPGSSALRRFLLRCLAAMRRDPARLTIQSVLAVLISYLAAQWLRLPEPSWAVFSALYVIQGSIGGTITAARDRVLGAVTGSLIALACIYLIGLGGWRTVLSLVAGVGSMSLIASLRPSYSYGLVTVAILIVAPGMELIENAILQVAAISLGATAGAAASVSVLPRQAHRGAEYHLAQALAGCSALLSACMARMLAQDAADIQAAHERIDRELAEADRMVRQTRLRRKEAHRVSLPRLKAQVERLWYTLAIADRLSTRPLPDAASARLAGPVRDATRQLEGLLCDISDALAGGKLPVLATDFRSPADQVARAVEELRVEGLLHAMPREEAEQVFGLSLTWQQLTQNLGDILDVTGSRSAGEAA</sequence>
<reference evidence="2 3" key="1">
    <citation type="submission" date="2021-03" db="EMBL/GenBank/DDBJ databases">
        <authorList>
            <person name="So Y."/>
        </authorList>
    </citation>
    <scope>NUCLEOTIDE SEQUENCE [LARGE SCALE GENOMIC DNA]</scope>
    <source>
        <strain evidence="2 3">SSH11</strain>
    </source>
</reference>
<name>A0ABS4AM48_9PROT</name>
<feature type="transmembrane region" description="Helical" evidence="1">
    <location>
        <begin position="130"/>
        <end position="146"/>
    </location>
</feature>
<feature type="transmembrane region" description="Helical" evidence="1">
    <location>
        <begin position="152"/>
        <end position="174"/>
    </location>
</feature>
<keyword evidence="1" id="KW-0472">Membrane</keyword>
<feature type="transmembrane region" description="Helical" evidence="1">
    <location>
        <begin position="60"/>
        <end position="78"/>
    </location>
</feature>
<proteinExistence type="predicted"/>
<evidence type="ECO:0000313" key="3">
    <source>
        <dbReference type="Proteomes" id="UP000681594"/>
    </source>
</evidence>
<dbReference type="InterPro" id="IPR006726">
    <property type="entry name" value="PHBA_efflux_AaeB/fusaric-R"/>
</dbReference>
<protein>
    <submittedName>
        <fullName evidence="2">FUSC family protein</fullName>
    </submittedName>
</protein>
<dbReference type="Pfam" id="PF04632">
    <property type="entry name" value="FUSC"/>
    <property type="match status" value="1"/>
</dbReference>
<feature type="transmembrane region" description="Helical" evidence="1">
    <location>
        <begin position="36"/>
        <end position="54"/>
    </location>
</feature>
<organism evidence="2 3">
    <name type="scientific">Pararoseomonas baculiformis</name>
    <dbReference type="NCBI Taxonomy" id="2820812"/>
    <lineage>
        <taxon>Bacteria</taxon>
        <taxon>Pseudomonadati</taxon>
        <taxon>Pseudomonadota</taxon>
        <taxon>Alphaproteobacteria</taxon>
        <taxon>Acetobacterales</taxon>
        <taxon>Acetobacteraceae</taxon>
        <taxon>Pararoseomonas</taxon>
    </lineage>
</organism>
<keyword evidence="1" id="KW-0812">Transmembrane</keyword>
<gene>
    <name evidence="2" type="ORF">J8J14_21205</name>
</gene>